<dbReference type="InterPro" id="IPR003673">
    <property type="entry name" value="CoA-Trfase_fam_III"/>
</dbReference>
<evidence type="ECO:0000256" key="1">
    <source>
        <dbReference type="SAM" id="MobiDB-lite"/>
    </source>
</evidence>
<evidence type="ECO:0000313" key="2">
    <source>
        <dbReference type="EMBL" id="MCQ1950429.1"/>
    </source>
</evidence>
<comment type="caution">
    <text evidence="2">The sequence shown here is derived from an EMBL/GenBank/DDBJ whole genome shotgun (WGS) entry which is preliminary data.</text>
</comment>
<organism evidence="2 3">
    <name type="scientific">Arthrobacter jinronghuae</name>
    <dbReference type="NCBI Taxonomy" id="2964609"/>
    <lineage>
        <taxon>Bacteria</taxon>
        <taxon>Bacillati</taxon>
        <taxon>Actinomycetota</taxon>
        <taxon>Actinomycetes</taxon>
        <taxon>Micrococcales</taxon>
        <taxon>Micrococcaceae</taxon>
        <taxon>Arthrobacter</taxon>
    </lineage>
</organism>
<sequence length="478" mass="49828">MTSALRSSRPGGGIGLHNAVMAADHRNTNPLPALWRDLAPLLPENPAPAPWTGPRWWWAGALDVEGLALGSLQALATALAAGTGRDIALTSRGAAASFASYSHLRVDGRAVGGFAPLSGFRRTIDGWVRLHANYPHHERALLTALRVATVDAVDAALLRMTAMEVEDRVTAHGGVAAAVRPPEEWAGSPAGKGLPGEPWIRVGTAPAPAPPRSVPAALRGGSGGILDGLRVLDLTRVIAGPSGSRILGALGADVLRIDPPGMPELEEQYLDTGFSKRSAVADLTDPAAYRRFRGLLEAADVVLLGYRGGSLARFGLDPDALRADYPGLGVVSFDAWGNAGPWAARRGFDSIVQAASGIAAIYGSGEGGSWRPGALPVQALDYATGLGAAAAAVALMGARNRGISGSAHLSLARTALELMRLPAPPSGTERSELEPELRTWPSVYGELTFAPPPLQVDGRQLEHSRPPQPYGSSALVWE</sequence>
<reference evidence="2 3" key="1">
    <citation type="submission" date="2022-07" db="EMBL/GenBank/DDBJ databases">
        <title>Novel species in genus Arthrobacter.</title>
        <authorList>
            <person name="Liu Y."/>
        </authorList>
    </citation>
    <scope>NUCLEOTIDE SEQUENCE [LARGE SCALE GENOMIC DNA]</scope>
    <source>
        <strain evidence="3">zg-Y859</strain>
    </source>
</reference>
<dbReference type="EMBL" id="JANFLP010000010">
    <property type="protein sequence ID" value="MCQ1950429.1"/>
    <property type="molecule type" value="Genomic_DNA"/>
</dbReference>
<protein>
    <submittedName>
        <fullName evidence="2">CoA transferase</fullName>
    </submittedName>
</protein>
<dbReference type="GO" id="GO:0016740">
    <property type="term" value="F:transferase activity"/>
    <property type="evidence" value="ECO:0007669"/>
    <property type="project" value="UniProtKB-KW"/>
</dbReference>
<dbReference type="InterPro" id="IPR023606">
    <property type="entry name" value="CoA-Trfase_III_dom_1_sf"/>
</dbReference>
<dbReference type="Proteomes" id="UP001206924">
    <property type="component" value="Unassembled WGS sequence"/>
</dbReference>
<proteinExistence type="predicted"/>
<keyword evidence="3" id="KW-1185">Reference proteome</keyword>
<name>A0ABT1NUQ4_9MICC</name>
<dbReference type="SUPFAM" id="SSF89796">
    <property type="entry name" value="CoA-transferase family III (CaiB/BaiF)"/>
    <property type="match status" value="2"/>
</dbReference>
<feature type="region of interest" description="Disordered" evidence="1">
    <location>
        <begin position="451"/>
        <end position="478"/>
    </location>
</feature>
<accession>A0ABT1NUQ4</accession>
<dbReference type="InterPro" id="IPR050509">
    <property type="entry name" value="CoA-transferase_III"/>
</dbReference>
<dbReference type="PANTHER" id="PTHR48228">
    <property type="entry name" value="SUCCINYL-COA--D-CITRAMALATE COA-TRANSFERASE"/>
    <property type="match status" value="1"/>
</dbReference>
<dbReference type="Gene3D" id="3.40.50.10540">
    <property type="entry name" value="Crotonobetainyl-coa:carnitine coa-transferase, domain 1"/>
    <property type="match status" value="1"/>
</dbReference>
<gene>
    <name evidence="2" type="ORF">NNX28_10845</name>
</gene>
<dbReference type="PANTHER" id="PTHR48228:SF4">
    <property type="entry name" value="BLR3030 PROTEIN"/>
    <property type="match status" value="1"/>
</dbReference>
<evidence type="ECO:0000313" key="3">
    <source>
        <dbReference type="Proteomes" id="UP001206924"/>
    </source>
</evidence>
<keyword evidence="2" id="KW-0808">Transferase</keyword>
<dbReference type="Pfam" id="PF02515">
    <property type="entry name" value="CoA_transf_3"/>
    <property type="match status" value="1"/>
</dbReference>